<dbReference type="Proteomes" id="UP000677228">
    <property type="component" value="Unassembled WGS sequence"/>
</dbReference>
<reference evidence="4" key="1">
    <citation type="submission" date="2021-02" db="EMBL/GenBank/DDBJ databases">
        <authorList>
            <person name="Nowell W R."/>
        </authorList>
    </citation>
    <scope>NUCLEOTIDE SEQUENCE</scope>
</reference>
<feature type="transmembrane region" description="Helical" evidence="2">
    <location>
        <begin position="442"/>
        <end position="462"/>
    </location>
</feature>
<keyword evidence="2" id="KW-0472">Membrane</keyword>
<evidence type="ECO:0000313" key="4">
    <source>
        <dbReference type="EMBL" id="CAF1183783.1"/>
    </source>
</evidence>
<keyword evidence="2" id="KW-0812">Transmembrane</keyword>
<dbReference type="Proteomes" id="UP000663829">
    <property type="component" value="Unassembled WGS sequence"/>
</dbReference>
<evidence type="ECO:0000256" key="2">
    <source>
        <dbReference type="SAM" id="Phobius"/>
    </source>
</evidence>
<dbReference type="Proteomes" id="UP000681722">
    <property type="component" value="Unassembled WGS sequence"/>
</dbReference>
<comment type="caution">
    <text evidence="4">The sequence shown here is derived from an EMBL/GenBank/DDBJ whole genome shotgun (WGS) entry which is preliminary data.</text>
</comment>
<evidence type="ECO:0000313" key="6">
    <source>
        <dbReference type="EMBL" id="CAF3948070.1"/>
    </source>
</evidence>
<evidence type="ECO:0000313" key="3">
    <source>
        <dbReference type="EMBL" id="CAF1113401.1"/>
    </source>
</evidence>
<accession>A0A814UY48</accession>
<feature type="transmembrane region" description="Helical" evidence="2">
    <location>
        <begin position="706"/>
        <end position="735"/>
    </location>
</feature>
<dbReference type="EMBL" id="CAJOBC010007945">
    <property type="protein sequence ID" value="CAF3948070.1"/>
    <property type="molecule type" value="Genomic_DNA"/>
</dbReference>
<evidence type="ECO:0000313" key="7">
    <source>
        <dbReference type="Proteomes" id="UP000663829"/>
    </source>
</evidence>
<feature type="transmembrane region" description="Helical" evidence="2">
    <location>
        <begin position="518"/>
        <end position="541"/>
    </location>
</feature>
<dbReference type="EMBL" id="CAJOBA010014070">
    <property type="protein sequence ID" value="CAF3882043.1"/>
    <property type="molecule type" value="Genomic_DNA"/>
</dbReference>
<feature type="region of interest" description="Disordered" evidence="1">
    <location>
        <begin position="744"/>
        <end position="774"/>
    </location>
</feature>
<sequence length="774" mass="85249">MSTNLTFSPDTSDYDAYGLKVAANDLLIVEAQNKYTQFLIQFAPYTDNIEQMSQSSCSVEYSDSSHYIYAVTLGKNQTSTSSQRYFFFVGEMLGVTETSLMNRTFVGILNYTGVSSMGGGGGPGGGSSSINCNQGFTYSIQYVTGSYIHQEHLVVTTDLTGSIAYGFSDLFTFTYTALTNRLIVHANNSISPSTSYLPYAVDFDGTYGVIAGFINNGRNSRIKYSPTVYLFIVNATTAVATTLSSWTYSTNGTWQSGQSFSGADLYTAKYDIPSGYYSSTTGSLDQTVPAFSTQMPCIAGTYKNATNIRPCSLCPSLTKNDGNSSTACTTCANNTFCPLGATYDISSDLLTGFIQAAAYPKSPENTIFDDILILNMFSIGSSSHCITVSPIFWAIIVAIIAFIVMLVMVLLKHYIRHPRAPERYEMLTTIFKQTDLIGEGELWIGGLLSFCILVLVIFAYIFSSKYYKQYPLETAQASTFACDTTILNAKFETKLQSLTIPLSSELQEMAALLNEQEFYLNVAFINTVFTCSDSVTLFYLLGNSWTTLSFTSCNYSSYILSLSALLPYKSITVRFNLPGINTIGGLRIGISGSGETESYLTLNDLNFSETFNQTEKMLGQDVHVAVQLTKVINETVPLEIGEETLSGLWVASLTLNYYDSFVSESDYLDSTLTETNVTLVLSETGYYILNEQQPIAKQTEIIFHNLLFTIVVLELFGLLFLLFKLLLLPLASFLITRCRPTRTEKNGNRVGDSGDLENLHDHHPNNGKGLIEMK</sequence>
<dbReference type="EMBL" id="CAJNOK010010351">
    <property type="protein sequence ID" value="CAF1113401.1"/>
    <property type="molecule type" value="Genomic_DNA"/>
</dbReference>
<feature type="transmembrane region" description="Helical" evidence="2">
    <location>
        <begin position="391"/>
        <end position="411"/>
    </location>
</feature>
<name>A0A814UY48_9BILA</name>
<evidence type="ECO:0000313" key="5">
    <source>
        <dbReference type="EMBL" id="CAF3882043.1"/>
    </source>
</evidence>
<gene>
    <name evidence="4" type="ORF">GPM918_LOCUS22841</name>
    <name evidence="3" type="ORF">OVA965_LOCUS19850</name>
    <name evidence="6" type="ORF">SRO942_LOCUS22839</name>
    <name evidence="5" type="ORF">TMI583_LOCUS20035</name>
</gene>
<organism evidence="4 7">
    <name type="scientific">Didymodactylos carnosus</name>
    <dbReference type="NCBI Taxonomy" id="1234261"/>
    <lineage>
        <taxon>Eukaryota</taxon>
        <taxon>Metazoa</taxon>
        <taxon>Spiralia</taxon>
        <taxon>Gnathifera</taxon>
        <taxon>Rotifera</taxon>
        <taxon>Eurotatoria</taxon>
        <taxon>Bdelloidea</taxon>
        <taxon>Philodinida</taxon>
        <taxon>Philodinidae</taxon>
        <taxon>Didymodactylos</taxon>
    </lineage>
</organism>
<proteinExistence type="predicted"/>
<protein>
    <submittedName>
        <fullName evidence="4">Uncharacterized protein</fullName>
    </submittedName>
</protein>
<dbReference type="AlphaFoldDB" id="A0A814UY48"/>
<keyword evidence="2" id="KW-1133">Transmembrane helix</keyword>
<dbReference type="Proteomes" id="UP000682733">
    <property type="component" value="Unassembled WGS sequence"/>
</dbReference>
<evidence type="ECO:0000256" key="1">
    <source>
        <dbReference type="SAM" id="MobiDB-lite"/>
    </source>
</evidence>
<dbReference type="EMBL" id="CAJNOQ010007945">
    <property type="protein sequence ID" value="CAF1183783.1"/>
    <property type="molecule type" value="Genomic_DNA"/>
</dbReference>
<keyword evidence="7" id="KW-1185">Reference proteome</keyword>